<dbReference type="PANTHER" id="PTHR32552:SF89">
    <property type="entry name" value="CATECHOLATE SIDEROPHORE RECEPTOR FIU"/>
    <property type="match status" value="1"/>
</dbReference>
<reference evidence="19 20" key="1">
    <citation type="submission" date="2022-10" db="EMBL/GenBank/DDBJ databases">
        <title>Paucibacter sp. hw1 Genome sequencing.</title>
        <authorList>
            <person name="Park S."/>
        </authorList>
    </citation>
    <scope>NUCLEOTIDE SEQUENCE [LARGE SCALE GENOMIC DNA]</scope>
    <source>
        <strain evidence="20">hw1</strain>
    </source>
</reference>
<protein>
    <submittedName>
        <fullName evidence="19">Catecholate siderophore receptor Fiu</fullName>
    </submittedName>
</protein>
<feature type="domain" description="TonB-dependent receptor plug" evidence="18">
    <location>
        <begin position="85"/>
        <end position="184"/>
    </location>
</feature>
<sequence length="802" mass="84724">MSFIKSRKHAAMPACVSSASSSFCSSSVASAALLALTLPLGAWAQAPTADSAETALPVVRAKAKAVVENEFKAEAASSPKFVKPLLDTPQTVTVINRELIQQQGTSSLSEALRNTPGITFTLGENGNTNTGDTVFMRGFDASANIFVDGVRDLGGITRDTFNVESVEVVKGPSGADNGRGSPNGFINMVSKKPQLRDFAEGSAQVSSGSRVRVSADLNKKLDIGLPGAALRLNVFSDRGNVEGRDVLERNRWGVAPSLTLGLGTSTRATLSYLHVDQDAIPDGGIPGVGLVGWTNQLIFKDLAGANAKPPVGGVLATSIKPVERSNFYGSKDDFDNTQADMLTLLLEHDFAPGTSLRNISRFGRTQQDLNLTNIIISSTPGNWSIIGDATKPAAWTVGRARLGRDQRNQILANQTSLNSAFTLAGVKNNISTGVELTHEQQNTAGFAYVNTAGDRANLYAPNLSDKFAPLTRNGASTAGETTTAAAFLFDTLDLTERWQLSAGLRAERFRSEYTNIPATSTPAVAASALVNSDTLVSGKLGLLFKPSENGSVYLSYATSQKPPGSDNFALSSATPSADTGAVSINAPNLKPQQANNLELGTKWDMLDKQLLLTAALFRSQNENELARAGSATGEVTQYGKKTVKGLELGAAGAVSNNLQLQAGLVWMDSKVNEAVTVVPGAVDLQTGAQLVYTPKLSFTSWVNYRVAEGLMQGLSLGGGARYTASQTTQVNNGAAPVVGIDGIPSYWVFDAMAAYEINKNLALQFNVANLADKFYLASVNSGRNRFTLGAPRSMSLALNVKY</sequence>
<dbReference type="InterPro" id="IPR037066">
    <property type="entry name" value="Plug_dom_sf"/>
</dbReference>
<feature type="chain" id="PRO_5047057981" evidence="16">
    <location>
        <begin position="45"/>
        <end position="802"/>
    </location>
</feature>
<evidence type="ECO:0000256" key="9">
    <source>
        <dbReference type="ARBA" id="ARBA00023065"/>
    </source>
</evidence>
<evidence type="ECO:0000256" key="8">
    <source>
        <dbReference type="ARBA" id="ARBA00023004"/>
    </source>
</evidence>
<keyword evidence="6 14" id="KW-0812">Transmembrane</keyword>
<dbReference type="SUPFAM" id="SSF56935">
    <property type="entry name" value="Porins"/>
    <property type="match status" value="1"/>
</dbReference>
<evidence type="ECO:0000256" key="3">
    <source>
        <dbReference type="ARBA" id="ARBA00022448"/>
    </source>
</evidence>
<keyword evidence="13 14" id="KW-0998">Cell outer membrane</keyword>
<accession>A0ABT5KCI8</accession>
<keyword evidence="3 14" id="KW-0813">Transport</keyword>
<dbReference type="InterPro" id="IPR036942">
    <property type="entry name" value="Beta-barrel_TonB_sf"/>
</dbReference>
<evidence type="ECO:0000256" key="15">
    <source>
        <dbReference type="RuleBase" id="RU003357"/>
    </source>
</evidence>
<feature type="signal peptide" evidence="16">
    <location>
        <begin position="1"/>
        <end position="44"/>
    </location>
</feature>
<dbReference type="InterPro" id="IPR010105">
    <property type="entry name" value="TonB_sidphr_rcpt"/>
</dbReference>
<comment type="subcellular location">
    <subcellularLocation>
        <location evidence="1 14">Cell outer membrane</location>
        <topology evidence="1 14">Multi-pass membrane protein</topology>
    </subcellularLocation>
</comment>
<feature type="domain" description="TonB-dependent receptor-like beta-barrel" evidence="17">
    <location>
        <begin position="317"/>
        <end position="770"/>
    </location>
</feature>
<keyword evidence="20" id="KW-1185">Reference proteome</keyword>
<dbReference type="RefSeq" id="WP_273599494.1">
    <property type="nucleotide sequence ID" value="NZ_JAQQXT010000003.1"/>
</dbReference>
<evidence type="ECO:0000256" key="5">
    <source>
        <dbReference type="ARBA" id="ARBA00022496"/>
    </source>
</evidence>
<dbReference type="InterPro" id="IPR012910">
    <property type="entry name" value="Plug_dom"/>
</dbReference>
<evidence type="ECO:0000313" key="20">
    <source>
        <dbReference type="Proteomes" id="UP001221189"/>
    </source>
</evidence>
<evidence type="ECO:0000256" key="16">
    <source>
        <dbReference type="SAM" id="SignalP"/>
    </source>
</evidence>
<dbReference type="CDD" id="cd01347">
    <property type="entry name" value="ligand_gated_channel"/>
    <property type="match status" value="1"/>
</dbReference>
<dbReference type="NCBIfam" id="NF007349">
    <property type="entry name" value="PRK09840.1"/>
    <property type="match status" value="1"/>
</dbReference>
<evidence type="ECO:0000256" key="2">
    <source>
        <dbReference type="ARBA" id="ARBA00009810"/>
    </source>
</evidence>
<evidence type="ECO:0000259" key="18">
    <source>
        <dbReference type="Pfam" id="PF07715"/>
    </source>
</evidence>
<comment type="similarity">
    <text evidence="2 14 15">Belongs to the TonB-dependent receptor family.</text>
</comment>
<evidence type="ECO:0000256" key="4">
    <source>
        <dbReference type="ARBA" id="ARBA00022452"/>
    </source>
</evidence>
<evidence type="ECO:0000256" key="6">
    <source>
        <dbReference type="ARBA" id="ARBA00022692"/>
    </source>
</evidence>
<keyword evidence="5" id="KW-0410">Iron transport</keyword>
<dbReference type="Pfam" id="PF00593">
    <property type="entry name" value="TonB_dep_Rec_b-barrel"/>
    <property type="match status" value="1"/>
</dbReference>
<name>A0ABT5KCI8_9BURK</name>
<evidence type="ECO:0000256" key="14">
    <source>
        <dbReference type="PROSITE-ProRule" id="PRU01360"/>
    </source>
</evidence>
<evidence type="ECO:0000256" key="11">
    <source>
        <dbReference type="ARBA" id="ARBA00023136"/>
    </source>
</evidence>
<gene>
    <name evidence="19" type="ORF">PRZ03_06245</name>
</gene>
<keyword evidence="10 15" id="KW-0798">TonB box</keyword>
<dbReference type="Gene3D" id="2.170.130.10">
    <property type="entry name" value="TonB-dependent receptor, plug domain"/>
    <property type="match status" value="1"/>
</dbReference>
<dbReference type="EMBL" id="JAQQXT010000003">
    <property type="protein sequence ID" value="MDC8771164.1"/>
    <property type="molecule type" value="Genomic_DNA"/>
</dbReference>
<keyword evidence="4 14" id="KW-1134">Transmembrane beta strand</keyword>
<dbReference type="PANTHER" id="PTHR32552">
    <property type="entry name" value="FERRICHROME IRON RECEPTOR-RELATED"/>
    <property type="match status" value="1"/>
</dbReference>
<keyword evidence="8" id="KW-0408">Iron</keyword>
<keyword evidence="11 14" id="KW-0472">Membrane</keyword>
<keyword evidence="12 19" id="KW-0675">Receptor</keyword>
<evidence type="ECO:0000256" key="12">
    <source>
        <dbReference type="ARBA" id="ARBA00023170"/>
    </source>
</evidence>
<dbReference type="Gene3D" id="2.40.170.20">
    <property type="entry name" value="TonB-dependent receptor, beta-barrel domain"/>
    <property type="match status" value="1"/>
</dbReference>
<organism evidence="19 20">
    <name type="scientific">Roseateles albus</name>
    <dbReference type="NCBI Taxonomy" id="2987525"/>
    <lineage>
        <taxon>Bacteria</taxon>
        <taxon>Pseudomonadati</taxon>
        <taxon>Pseudomonadota</taxon>
        <taxon>Betaproteobacteria</taxon>
        <taxon>Burkholderiales</taxon>
        <taxon>Sphaerotilaceae</taxon>
        <taxon>Roseateles</taxon>
    </lineage>
</organism>
<dbReference type="PROSITE" id="PS52016">
    <property type="entry name" value="TONB_DEPENDENT_REC_3"/>
    <property type="match status" value="1"/>
</dbReference>
<evidence type="ECO:0000259" key="17">
    <source>
        <dbReference type="Pfam" id="PF00593"/>
    </source>
</evidence>
<dbReference type="Proteomes" id="UP001221189">
    <property type="component" value="Unassembled WGS sequence"/>
</dbReference>
<dbReference type="NCBIfam" id="TIGR01783">
    <property type="entry name" value="TonB-siderophor"/>
    <property type="match status" value="1"/>
</dbReference>
<proteinExistence type="inferred from homology"/>
<evidence type="ECO:0000256" key="10">
    <source>
        <dbReference type="ARBA" id="ARBA00023077"/>
    </source>
</evidence>
<dbReference type="Pfam" id="PF07715">
    <property type="entry name" value="Plug"/>
    <property type="match status" value="1"/>
</dbReference>
<evidence type="ECO:0000256" key="1">
    <source>
        <dbReference type="ARBA" id="ARBA00004571"/>
    </source>
</evidence>
<dbReference type="InterPro" id="IPR000531">
    <property type="entry name" value="Beta-barrel_TonB"/>
</dbReference>
<evidence type="ECO:0000256" key="7">
    <source>
        <dbReference type="ARBA" id="ARBA00022729"/>
    </source>
</evidence>
<evidence type="ECO:0000256" key="13">
    <source>
        <dbReference type="ARBA" id="ARBA00023237"/>
    </source>
</evidence>
<keyword evidence="7 16" id="KW-0732">Signal</keyword>
<keyword evidence="9" id="KW-0406">Ion transport</keyword>
<evidence type="ECO:0000313" key="19">
    <source>
        <dbReference type="EMBL" id="MDC8771164.1"/>
    </source>
</evidence>
<comment type="caution">
    <text evidence="19">The sequence shown here is derived from an EMBL/GenBank/DDBJ whole genome shotgun (WGS) entry which is preliminary data.</text>
</comment>
<dbReference type="InterPro" id="IPR039426">
    <property type="entry name" value="TonB-dep_rcpt-like"/>
</dbReference>